<dbReference type="SMART" id="SM00965">
    <property type="entry name" value="STN"/>
    <property type="match status" value="1"/>
</dbReference>
<evidence type="ECO:0000256" key="6">
    <source>
        <dbReference type="ARBA" id="ARBA00023237"/>
    </source>
</evidence>
<dbReference type="AlphaFoldDB" id="A0A9X3DIX5"/>
<feature type="domain" description="Secretin/TonB short N-terminal" evidence="8">
    <location>
        <begin position="45"/>
        <end position="95"/>
    </location>
</feature>
<dbReference type="Gene3D" id="2.40.170.20">
    <property type="entry name" value="TonB-dependent receptor, beta-barrel domain"/>
    <property type="match status" value="1"/>
</dbReference>
<dbReference type="Pfam" id="PF13620">
    <property type="entry name" value="CarboxypepD_reg"/>
    <property type="match status" value="1"/>
</dbReference>
<dbReference type="Proteomes" id="UP001142592">
    <property type="component" value="Unassembled WGS sequence"/>
</dbReference>
<dbReference type="Pfam" id="PF07715">
    <property type="entry name" value="Plug"/>
    <property type="match status" value="1"/>
</dbReference>
<evidence type="ECO:0000313" key="10">
    <source>
        <dbReference type="Proteomes" id="UP001142592"/>
    </source>
</evidence>
<dbReference type="RefSeq" id="WP_266270808.1">
    <property type="nucleotide sequence ID" value="NZ_JAPJUH010000006.1"/>
</dbReference>
<evidence type="ECO:0000313" key="9">
    <source>
        <dbReference type="EMBL" id="MCX3267015.1"/>
    </source>
</evidence>
<keyword evidence="2 7" id="KW-0813">Transport</keyword>
<evidence type="ECO:0000256" key="3">
    <source>
        <dbReference type="ARBA" id="ARBA00022452"/>
    </source>
</evidence>
<evidence type="ECO:0000256" key="4">
    <source>
        <dbReference type="ARBA" id="ARBA00022692"/>
    </source>
</evidence>
<dbReference type="GO" id="GO:0009279">
    <property type="term" value="C:cell outer membrane"/>
    <property type="evidence" value="ECO:0007669"/>
    <property type="project" value="UniProtKB-SubCell"/>
</dbReference>
<proteinExistence type="inferred from homology"/>
<keyword evidence="4 7" id="KW-0812">Transmembrane</keyword>
<dbReference type="InterPro" id="IPR036942">
    <property type="entry name" value="Beta-barrel_TonB_sf"/>
</dbReference>
<sequence>MKLTIFILLLALVQVSAKGYGQISLKEKDAPLENVLNLVKKQSGYSFFYDSKDVRSAKITINLNNVSLEQALTEFSKKIPLDFKIVGNTVLIKRQEVRLPVISHVNLASTISGKVFDDKGISVPGVNIVLTSNGFKQNTVSNSSGEYQFTVPAAGTYTLEASYIGFNKYIQNVVVKNSNINQNITLIPSSEDLSEVMVVAYGKQTKASFTGSAKELKGPVISGSPRASVQESLQGNVAGLISSNGSGQPGAVPNVRIRGIGSVNAGSGPLYVVDGIPLNDNQISGLNSYDIENLTVLKDASAASIYGSRAANGVILITTKSGAAGKTVISASVQSGVNNIITIKGTEALNTSEMLELLKEGWVNKGNDPALFAQEMAANNVNPNVNTDWFDLLTRTGNHTQADLSISGGTDKTKFYISGSHYIAKAPVLGSDFTRSTANMRISNQVSDKLSVSGGLQINNRNNHTQADGSTFGNPVRMYSQYQPWLRAYNDDGTYDFSYFNRYNPMAQVLESYTTRKAYALIGNFLAKYQITKDFSIENQSNINFLYGENVEYNKSGVGTSRTDGGRATSSTDRVINWVNTSILRYNKTFGDFGLKTYVGYESQKVTEVGNYVQKRNFLPNTYTLDNASILVDGGSTGTSNALNSVFLNASTDYKSKYYLSASFRRDGSSRFGSEKRYGNFWSLGVSWNILKESFMEDQQVFSDLRLRSSYGVNGNQDIGNFASRALYGSTNYDNSPGLVFSNYGNNLLTWEKNKPFNIGLDFGVLKNRLTGTFEYYSRATSDLLLNRPISATNGLTSFTDNVGAIKNSGLELELNSVNIQPKNNGFGWTTSFNISTIKNEITSLTSPIVSGSYNRYVGGDFYQLYLTGYAGVNPANGEALWFTDETQTQTTNNYGSAKQYNQGSALPDFFGGLTNSFTYKGFSLSFQLYFNFGNKIYDNYGTNVNSDGSLGFGPTNRISRYSYDTRWQQPGDITLTPKMVYLGTQSGTSSQNSSRFVYNGDYIRLRDLTLGYDLPAQWVKHVKLSSAKIYFRANNLFTYIKDDRITFDPEVGIDGFADKNIPVYRTALLGLDIKF</sequence>
<comment type="subcellular location">
    <subcellularLocation>
        <location evidence="1 7">Cell outer membrane</location>
        <topology evidence="1 7">Multi-pass membrane protein</topology>
    </subcellularLocation>
</comment>
<protein>
    <submittedName>
        <fullName evidence="9">SusC/RagA family TonB-linked outer membrane protein</fullName>
    </submittedName>
</protein>
<keyword evidence="5 7" id="KW-0472">Membrane</keyword>
<evidence type="ECO:0000259" key="8">
    <source>
        <dbReference type="SMART" id="SM00965"/>
    </source>
</evidence>
<organism evidence="9 10">
    <name type="scientific">Pedobacter agri</name>
    <dbReference type="NCBI Taxonomy" id="454586"/>
    <lineage>
        <taxon>Bacteria</taxon>
        <taxon>Pseudomonadati</taxon>
        <taxon>Bacteroidota</taxon>
        <taxon>Sphingobacteriia</taxon>
        <taxon>Sphingobacteriales</taxon>
        <taxon>Sphingobacteriaceae</taxon>
        <taxon>Pedobacter</taxon>
    </lineage>
</organism>
<keyword evidence="6 7" id="KW-0998">Cell outer membrane</keyword>
<keyword evidence="3 7" id="KW-1134">Transmembrane beta strand</keyword>
<reference evidence="9" key="1">
    <citation type="submission" date="2022-11" db="EMBL/GenBank/DDBJ databases">
        <authorList>
            <person name="Graham C."/>
            <person name="Newman J.D."/>
        </authorList>
    </citation>
    <scope>NUCLEOTIDE SEQUENCE</scope>
    <source>
        <strain evidence="9">DSM 19486</strain>
    </source>
</reference>
<dbReference type="PROSITE" id="PS52016">
    <property type="entry name" value="TONB_DEPENDENT_REC_3"/>
    <property type="match status" value="1"/>
</dbReference>
<keyword evidence="10" id="KW-1185">Reference proteome</keyword>
<dbReference type="InterPro" id="IPR039426">
    <property type="entry name" value="TonB-dep_rcpt-like"/>
</dbReference>
<dbReference type="InterPro" id="IPR023997">
    <property type="entry name" value="TonB-dep_OMP_SusC/RagA_CS"/>
</dbReference>
<accession>A0A9X3DIX5</accession>
<dbReference type="InterPro" id="IPR037066">
    <property type="entry name" value="Plug_dom_sf"/>
</dbReference>
<comment type="caution">
    <text evidence="9">The sequence shown here is derived from an EMBL/GenBank/DDBJ whole genome shotgun (WGS) entry which is preliminary data.</text>
</comment>
<dbReference type="Gene3D" id="3.55.50.30">
    <property type="match status" value="1"/>
</dbReference>
<dbReference type="Gene3D" id="2.60.40.1120">
    <property type="entry name" value="Carboxypeptidase-like, regulatory domain"/>
    <property type="match status" value="1"/>
</dbReference>
<dbReference type="NCBIfam" id="TIGR04056">
    <property type="entry name" value="OMP_RagA_SusC"/>
    <property type="match status" value="1"/>
</dbReference>
<dbReference type="InterPro" id="IPR011662">
    <property type="entry name" value="Secretin/TonB_short_N"/>
</dbReference>
<evidence type="ECO:0000256" key="5">
    <source>
        <dbReference type="ARBA" id="ARBA00023136"/>
    </source>
</evidence>
<dbReference type="SUPFAM" id="SSF56935">
    <property type="entry name" value="Porins"/>
    <property type="match status" value="1"/>
</dbReference>
<dbReference type="InterPro" id="IPR023996">
    <property type="entry name" value="TonB-dep_OMP_SusC/RagA"/>
</dbReference>
<comment type="similarity">
    <text evidence="7">Belongs to the TonB-dependent receptor family.</text>
</comment>
<dbReference type="InterPro" id="IPR008969">
    <property type="entry name" value="CarboxyPept-like_regulatory"/>
</dbReference>
<dbReference type="Gene3D" id="2.170.130.10">
    <property type="entry name" value="TonB-dependent receptor, plug domain"/>
    <property type="match status" value="1"/>
</dbReference>
<gene>
    <name evidence="9" type="ORF">OQZ29_19800</name>
</gene>
<evidence type="ECO:0000256" key="2">
    <source>
        <dbReference type="ARBA" id="ARBA00022448"/>
    </source>
</evidence>
<dbReference type="EMBL" id="JAPJUH010000006">
    <property type="protein sequence ID" value="MCX3267015.1"/>
    <property type="molecule type" value="Genomic_DNA"/>
</dbReference>
<evidence type="ECO:0000256" key="7">
    <source>
        <dbReference type="PROSITE-ProRule" id="PRU01360"/>
    </source>
</evidence>
<evidence type="ECO:0000256" key="1">
    <source>
        <dbReference type="ARBA" id="ARBA00004571"/>
    </source>
</evidence>
<name>A0A9X3DIX5_9SPHI</name>
<dbReference type="SUPFAM" id="SSF49464">
    <property type="entry name" value="Carboxypeptidase regulatory domain-like"/>
    <property type="match status" value="1"/>
</dbReference>
<dbReference type="InterPro" id="IPR012910">
    <property type="entry name" value="Plug_dom"/>
</dbReference>
<dbReference type="NCBIfam" id="TIGR04057">
    <property type="entry name" value="SusC_RagA_signa"/>
    <property type="match status" value="1"/>
</dbReference>